<keyword evidence="7" id="KW-0238">DNA-binding</keyword>
<name>A0A1Z1M1X4_9FLOR</name>
<keyword evidence="2" id="KW-0235">DNA replication</keyword>
<protein>
    <recommendedName>
        <fullName evidence="10">DNA 5'-3' helicase</fullName>
        <ecNumber evidence="10">5.6.2.3</ecNumber>
    </recommendedName>
    <alternativeName>
        <fullName evidence="11">DNA 5'-3' helicase DnaB</fullName>
    </alternativeName>
</protein>
<dbReference type="GO" id="GO:0003677">
    <property type="term" value="F:DNA binding"/>
    <property type="evidence" value="ECO:0007669"/>
    <property type="project" value="UniProtKB-KW"/>
</dbReference>
<comment type="function">
    <text evidence="9">The intein is an endonuclease.</text>
</comment>
<keyword evidence="14" id="KW-0934">Plastid</keyword>
<reference evidence="14" key="1">
    <citation type="journal article" date="2017" name="J. Phycol.">
        <title>Analysis of chloroplast genomes and a supermatrix inform reclassification of the Rhodomelaceae (Rhodophyta).</title>
        <authorList>
            <person name="Diaz-Tapia P."/>
            <person name="Maggs C.A."/>
            <person name="West J.A."/>
            <person name="Verbruggen H."/>
        </authorList>
    </citation>
    <scope>NUCLEOTIDE SEQUENCE</scope>
    <source>
        <strain evidence="14">HV3939</strain>
    </source>
</reference>
<evidence type="ECO:0000256" key="8">
    <source>
        <dbReference type="ARBA" id="ARBA00023235"/>
    </source>
</evidence>
<dbReference type="RefSeq" id="YP_009391934.1">
    <property type="nucleotide sequence ID" value="NC_035260.1"/>
</dbReference>
<evidence type="ECO:0000313" key="14">
    <source>
        <dbReference type="EMBL" id="ARW60078.1"/>
    </source>
</evidence>
<dbReference type="EC" id="5.6.2.3" evidence="10"/>
<evidence type="ECO:0000256" key="2">
    <source>
        <dbReference type="ARBA" id="ARBA00022705"/>
    </source>
</evidence>
<dbReference type="GeneID" id="33353380"/>
<dbReference type="InterPro" id="IPR036844">
    <property type="entry name" value="Hint_dom_sf"/>
</dbReference>
<dbReference type="GO" id="GO:0005829">
    <property type="term" value="C:cytosol"/>
    <property type="evidence" value="ECO:0007669"/>
    <property type="project" value="TreeGrafter"/>
</dbReference>
<keyword evidence="14" id="KW-0150">Chloroplast</keyword>
<gene>
    <name evidence="14" type="primary">dnaB</name>
</gene>
<comment type="catalytic activity">
    <reaction evidence="12">
        <text>ATP + H2O = ADP + phosphate + H(+)</text>
        <dbReference type="Rhea" id="RHEA:13065"/>
        <dbReference type="ChEBI" id="CHEBI:15377"/>
        <dbReference type="ChEBI" id="CHEBI:15378"/>
        <dbReference type="ChEBI" id="CHEBI:30616"/>
        <dbReference type="ChEBI" id="CHEBI:43474"/>
        <dbReference type="ChEBI" id="CHEBI:456216"/>
        <dbReference type="EC" id="5.6.2.3"/>
    </reaction>
</comment>
<dbReference type="InterPro" id="IPR036185">
    <property type="entry name" value="DNA_heli_DnaB-like_N_sf"/>
</dbReference>
<dbReference type="SUPFAM" id="SSF52540">
    <property type="entry name" value="P-loop containing nucleoside triphosphate hydrolases"/>
    <property type="match status" value="1"/>
</dbReference>
<evidence type="ECO:0000259" key="13">
    <source>
        <dbReference type="PROSITE" id="PS51199"/>
    </source>
</evidence>
<evidence type="ECO:0000256" key="12">
    <source>
        <dbReference type="ARBA" id="ARBA00048954"/>
    </source>
</evidence>
<dbReference type="GO" id="GO:0016787">
    <property type="term" value="F:hydrolase activity"/>
    <property type="evidence" value="ECO:0007669"/>
    <property type="project" value="UniProtKB-KW"/>
</dbReference>
<evidence type="ECO:0000256" key="7">
    <source>
        <dbReference type="ARBA" id="ARBA00023125"/>
    </source>
</evidence>
<feature type="domain" description="SF4 helicase" evidence="13">
    <location>
        <begin position="194"/>
        <end position="400"/>
    </location>
</feature>
<dbReference type="EMBL" id="MF101411">
    <property type="protein sequence ID" value="ARW60078.1"/>
    <property type="molecule type" value="Genomic_DNA"/>
</dbReference>
<keyword evidence="5 14" id="KW-0347">Helicase</keyword>
<evidence type="ECO:0000256" key="3">
    <source>
        <dbReference type="ARBA" id="ARBA00022741"/>
    </source>
</evidence>
<dbReference type="GO" id="GO:0043139">
    <property type="term" value="F:5'-3' DNA helicase activity"/>
    <property type="evidence" value="ECO:0007669"/>
    <property type="project" value="UniProtKB-EC"/>
</dbReference>
<dbReference type="AlphaFoldDB" id="A0A1Z1M1X4"/>
<dbReference type="PROSITE" id="PS50818">
    <property type="entry name" value="INTEIN_C_TER"/>
    <property type="match status" value="1"/>
</dbReference>
<feature type="domain" description="SF4 helicase" evidence="13">
    <location>
        <begin position="552"/>
        <end position="612"/>
    </location>
</feature>
<dbReference type="GO" id="GO:0005524">
    <property type="term" value="F:ATP binding"/>
    <property type="evidence" value="ECO:0007669"/>
    <property type="project" value="UniProtKB-KW"/>
</dbReference>
<dbReference type="InterPro" id="IPR007693">
    <property type="entry name" value="DNA_helicase_DnaB-like_N"/>
</dbReference>
<evidence type="ECO:0000256" key="9">
    <source>
        <dbReference type="ARBA" id="ARBA00044940"/>
    </source>
</evidence>
<geneLocation type="chloroplast" evidence="14"/>
<dbReference type="InterPro" id="IPR016136">
    <property type="entry name" value="DNA_helicase_N/primase_C"/>
</dbReference>
<evidence type="ECO:0000256" key="11">
    <source>
        <dbReference type="ARBA" id="ARBA00045002"/>
    </source>
</evidence>
<dbReference type="SUPFAM" id="SSF51294">
    <property type="entry name" value="Hedgehog/intein (Hint) domain"/>
    <property type="match status" value="1"/>
</dbReference>
<dbReference type="InterPro" id="IPR030934">
    <property type="entry name" value="Intein_C"/>
</dbReference>
<evidence type="ECO:0000256" key="10">
    <source>
        <dbReference type="ARBA" id="ARBA00044969"/>
    </source>
</evidence>
<evidence type="ECO:0000256" key="1">
    <source>
        <dbReference type="ARBA" id="ARBA00008428"/>
    </source>
</evidence>
<dbReference type="PROSITE" id="PS51199">
    <property type="entry name" value="SF4_HELICASE"/>
    <property type="match status" value="2"/>
</dbReference>
<evidence type="ECO:0000256" key="4">
    <source>
        <dbReference type="ARBA" id="ARBA00022801"/>
    </source>
</evidence>
<dbReference type="Gene3D" id="1.10.860.10">
    <property type="entry name" value="DNAb Helicase, Chain A"/>
    <property type="match status" value="1"/>
</dbReference>
<dbReference type="Gene3D" id="3.40.50.300">
    <property type="entry name" value="P-loop containing nucleotide triphosphate hydrolases"/>
    <property type="match status" value="2"/>
</dbReference>
<dbReference type="SUPFAM" id="SSF48024">
    <property type="entry name" value="N-terminal domain of DnaB helicase"/>
    <property type="match status" value="1"/>
</dbReference>
<proteinExistence type="inferred from homology"/>
<dbReference type="Pfam" id="PF00772">
    <property type="entry name" value="DnaB"/>
    <property type="match status" value="1"/>
</dbReference>
<sequence>MQNLYRHPFPPQNYIAEEILLGIILIYPKIFYYIIPIIKIDYFFLECHQIIYIYLIESFKVNNLNLIDFLSHLSKTKILYKIGGIYKILNIMKQSQIFIESSDINIYTKELITLINQNYIKRLMIQYGHNIIKLGYIKNISTNKLYHKASYYLNYTENQIFQEKNIKNIKELISELMIDITKYKNNTNQYEIIKNKKLIKLESGFIELDRITSGLPKGDLIIIAGRPSMGKTSFAINIAYNIISQSKSGICIFSLEMSSKQILYKFISISCNISTQEINNYSLNSDKWHKIKNTCQQLSNYNIYINDTTNISINYIEHTAKLLIKEKKHINLIIIDYLQLIQGKINQNINRNQELSYITRRLKLLAQYLNIPIIVLSQLNRNIETRANKTPLLSDLKESGCINHKNNMEIETSPINSIYLINIKKILKKYISIKTIYNINNILKRETRFNKKYLKTKIYIFMQYVFNCYYANYRILSMTHNHKCLDNYKWKKNNSIIDNSIIIKTINNKNHFNTLYNTYITKVLFSNYSKSYDINTQNYYNFISNNIILHNSIEQDADIVMILFEIKQEENELKKSKILDIIVCKNRNGPTGSCELLFKPETTVFNNIELLDIIN</sequence>
<evidence type="ECO:0000256" key="5">
    <source>
        <dbReference type="ARBA" id="ARBA00022806"/>
    </source>
</evidence>
<dbReference type="Pfam" id="PF03796">
    <property type="entry name" value="DnaB_C"/>
    <property type="match status" value="1"/>
</dbReference>
<dbReference type="InterPro" id="IPR007694">
    <property type="entry name" value="DNA_helicase_DnaB-like_C"/>
</dbReference>
<keyword evidence="4" id="KW-0378">Hydrolase</keyword>
<accession>A0A1Z1M1X4</accession>
<keyword evidence="6" id="KW-0067">ATP-binding</keyword>
<keyword evidence="3" id="KW-0547">Nucleotide-binding</keyword>
<dbReference type="PANTHER" id="PTHR30153:SF2">
    <property type="entry name" value="REPLICATIVE DNA HELICASE"/>
    <property type="match status" value="1"/>
</dbReference>
<evidence type="ECO:0000256" key="6">
    <source>
        <dbReference type="ARBA" id="ARBA00022840"/>
    </source>
</evidence>
<keyword evidence="8" id="KW-0413">Isomerase</keyword>
<comment type="similarity">
    <text evidence="1">Belongs to the helicase family. DnaB subfamily.</text>
</comment>
<organism evidence="14">
    <name type="scientific">Acrosorium ciliolatum</name>
    <dbReference type="NCBI Taxonomy" id="1550622"/>
    <lineage>
        <taxon>Eukaryota</taxon>
        <taxon>Rhodophyta</taxon>
        <taxon>Florideophyceae</taxon>
        <taxon>Rhodymeniophycidae</taxon>
        <taxon>Ceramiales</taxon>
        <taxon>Delesseriaceae</taxon>
        <taxon>Acrosorium</taxon>
    </lineage>
</organism>
<dbReference type="PANTHER" id="PTHR30153">
    <property type="entry name" value="REPLICATIVE DNA HELICASE DNAB"/>
    <property type="match status" value="1"/>
</dbReference>
<dbReference type="GO" id="GO:0006260">
    <property type="term" value="P:DNA replication"/>
    <property type="evidence" value="ECO:0007669"/>
    <property type="project" value="UniProtKB-KW"/>
</dbReference>
<dbReference type="InterPro" id="IPR027417">
    <property type="entry name" value="P-loop_NTPase"/>
</dbReference>